<dbReference type="eggNOG" id="COG0763">
    <property type="taxonomic scope" value="Bacteria"/>
</dbReference>
<dbReference type="GO" id="GO:0016020">
    <property type="term" value="C:membrane"/>
    <property type="evidence" value="ECO:0007669"/>
    <property type="project" value="GOC"/>
</dbReference>
<proteinExistence type="predicted"/>
<evidence type="ECO:0000256" key="4">
    <source>
        <dbReference type="ARBA" id="ARBA00022516"/>
    </source>
</evidence>
<dbReference type="PANTHER" id="PTHR30372">
    <property type="entry name" value="LIPID-A-DISACCHARIDE SYNTHASE"/>
    <property type="match status" value="1"/>
</dbReference>
<evidence type="ECO:0000256" key="6">
    <source>
        <dbReference type="ARBA" id="ARBA00022676"/>
    </source>
</evidence>
<comment type="catalytic activity">
    <reaction evidence="9">
        <text>a lipid X + a UDP-2-N,3-O-bis[(3R)-3-hydroxyacyl]-alpha-D-glucosamine = a lipid A disaccharide + UDP + H(+)</text>
        <dbReference type="Rhea" id="RHEA:67828"/>
        <dbReference type="ChEBI" id="CHEBI:15378"/>
        <dbReference type="ChEBI" id="CHEBI:58223"/>
        <dbReference type="ChEBI" id="CHEBI:137748"/>
        <dbReference type="ChEBI" id="CHEBI:176338"/>
        <dbReference type="ChEBI" id="CHEBI:176343"/>
        <dbReference type="EC" id="2.4.1.182"/>
    </reaction>
</comment>
<evidence type="ECO:0000256" key="8">
    <source>
        <dbReference type="ARBA" id="ARBA00023098"/>
    </source>
</evidence>
<evidence type="ECO:0000256" key="5">
    <source>
        <dbReference type="ARBA" id="ARBA00022556"/>
    </source>
</evidence>
<name>U7D2Q8_9BACT</name>
<keyword evidence="7" id="KW-0808">Transferase</keyword>
<evidence type="ECO:0000256" key="1">
    <source>
        <dbReference type="ARBA" id="ARBA00002056"/>
    </source>
</evidence>
<dbReference type="PANTHER" id="PTHR30372:SF4">
    <property type="entry name" value="LIPID-A-DISACCHARIDE SYNTHASE, MITOCHONDRIAL-RELATED"/>
    <property type="match status" value="1"/>
</dbReference>
<dbReference type="GO" id="GO:0008915">
    <property type="term" value="F:lipid-A-disaccharide synthase activity"/>
    <property type="evidence" value="ECO:0007669"/>
    <property type="project" value="UniProtKB-UniRule"/>
</dbReference>
<dbReference type="NCBIfam" id="TIGR00215">
    <property type="entry name" value="lpxB"/>
    <property type="match status" value="1"/>
</dbReference>
<dbReference type="EC" id="2.4.1.182" evidence="2 10"/>
<evidence type="ECO:0000256" key="2">
    <source>
        <dbReference type="ARBA" id="ARBA00012687"/>
    </source>
</evidence>
<evidence type="ECO:0000256" key="10">
    <source>
        <dbReference type="NCBIfam" id="TIGR00215"/>
    </source>
</evidence>
<evidence type="ECO:0000313" key="12">
    <source>
        <dbReference type="Proteomes" id="UP000017148"/>
    </source>
</evidence>
<protein>
    <recommendedName>
        <fullName evidence="3 10">Lipid-A-disaccharide synthase</fullName>
        <ecNumber evidence="2 10">2.4.1.182</ecNumber>
    </recommendedName>
</protein>
<comment type="function">
    <text evidence="1">Condensation of UDP-2,3-diacylglucosamine and 2,3-diacylglucosamine-1-phosphate to form lipid A disaccharide, a precursor of lipid A, a phosphorylated glycolipid that anchors the lipopolysaccharide to the outer membrane of the cell.</text>
</comment>
<dbReference type="RefSeq" id="WP_022637721.1">
    <property type="nucleotide sequence ID" value="NZ_ASJR01000032.1"/>
</dbReference>
<accession>U7D2Q8</accession>
<dbReference type="Proteomes" id="UP000017148">
    <property type="component" value="Unassembled WGS sequence"/>
</dbReference>
<keyword evidence="8" id="KW-0443">Lipid metabolism</keyword>
<evidence type="ECO:0000313" key="11">
    <source>
        <dbReference type="EMBL" id="ERP30799.1"/>
    </source>
</evidence>
<dbReference type="STRING" id="1313304.CALK_2365"/>
<evidence type="ECO:0000256" key="3">
    <source>
        <dbReference type="ARBA" id="ARBA00020902"/>
    </source>
</evidence>
<dbReference type="SUPFAM" id="SSF53756">
    <property type="entry name" value="UDP-Glycosyltransferase/glycogen phosphorylase"/>
    <property type="match status" value="1"/>
</dbReference>
<dbReference type="AlphaFoldDB" id="U7D2Q8"/>
<evidence type="ECO:0000256" key="7">
    <source>
        <dbReference type="ARBA" id="ARBA00022679"/>
    </source>
</evidence>
<keyword evidence="5" id="KW-0441">Lipid A biosynthesis</keyword>
<dbReference type="OrthoDB" id="9801642at2"/>
<gene>
    <name evidence="11" type="ORF">CALK_2365</name>
</gene>
<dbReference type="Pfam" id="PF02684">
    <property type="entry name" value="LpxB"/>
    <property type="match status" value="1"/>
</dbReference>
<organism evidence="11 12">
    <name type="scientific">Chitinivibrio alkaliphilus ACht1</name>
    <dbReference type="NCBI Taxonomy" id="1313304"/>
    <lineage>
        <taxon>Bacteria</taxon>
        <taxon>Pseudomonadati</taxon>
        <taxon>Fibrobacterota</taxon>
        <taxon>Chitinivibrionia</taxon>
        <taxon>Chitinivibrionales</taxon>
        <taxon>Chitinivibrionaceae</taxon>
        <taxon>Chitinivibrio</taxon>
    </lineage>
</organism>
<keyword evidence="4" id="KW-0444">Lipid biosynthesis</keyword>
<sequence length="380" mass="43443">MPSVQKILFSVGDPSGDVNCACLIGALKERYPMMRLYGLGGPAMERRGFESLFPFHRFNAMGYVEVVKKLPFFLRMKGKMQKILRQDRPDLLVCVDYSGFNRPLMRMAAQLDIPVLWYIAPMIWAWKRKKHGLFLGAYATHIATIFPFEVDHWREFTPAVSFVGNPLYDTLRDRGVFSLRTVRSTPQTLLFVPGSRPGELKRMLPFFYECITAIRRLYPGVEIVISRAEYVEASQFTQFLQEGVEVSTEPLSQLYQRADYAFITSGTAALEAAFYGLPHTIVYKTASINMCIMKQLIRGIRHIGLINIMAGKEVVPELIQQECTPENCCTILAEFFAEPQQYELFKKRIHAVVQPFAEVDSREALPRLVENLLHLGDRHG</sequence>
<dbReference type="InterPro" id="IPR003835">
    <property type="entry name" value="Glyco_trans_19"/>
</dbReference>
<comment type="caution">
    <text evidence="11">The sequence shown here is derived from an EMBL/GenBank/DDBJ whole genome shotgun (WGS) entry which is preliminary data.</text>
</comment>
<dbReference type="EMBL" id="ASJR01000032">
    <property type="protein sequence ID" value="ERP30799.1"/>
    <property type="molecule type" value="Genomic_DNA"/>
</dbReference>
<evidence type="ECO:0000256" key="9">
    <source>
        <dbReference type="ARBA" id="ARBA00048975"/>
    </source>
</evidence>
<keyword evidence="6" id="KW-0328">Glycosyltransferase</keyword>
<dbReference type="GO" id="GO:0005543">
    <property type="term" value="F:phospholipid binding"/>
    <property type="evidence" value="ECO:0007669"/>
    <property type="project" value="TreeGrafter"/>
</dbReference>
<reference evidence="11 12" key="1">
    <citation type="journal article" date="2013" name="Environ. Microbiol.">
        <title>Genome analysis of Chitinivibrio alkaliphilus gen. nov., sp. nov., a novel extremely haloalkaliphilic anaerobic chitinolytic bacterium from the candidate phylum Termite Group 3.</title>
        <authorList>
            <person name="Sorokin D.Y."/>
            <person name="Gumerov V.M."/>
            <person name="Rakitin A.L."/>
            <person name="Beletsky A.V."/>
            <person name="Damste J.S."/>
            <person name="Muyzer G."/>
            <person name="Mardanov A.V."/>
            <person name="Ravin N.V."/>
        </authorList>
    </citation>
    <scope>NUCLEOTIDE SEQUENCE [LARGE SCALE GENOMIC DNA]</scope>
    <source>
        <strain evidence="11 12">ACht1</strain>
    </source>
</reference>
<keyword evidence="12" id="KW-1185">Reference proteome</keyword>
<dbReference type="GO" id="GO:0009245">
    <property type="term" value="P:lipid A biosynthetic process"/>
    <property type="evidence" value="ECO:0007669"/>
    <property type="project" value="UniProtKB-UniRule"/>
</dbReference>